<organism evidence="19 20">
    <name type="scientific">Morella rubra</name>
    <name type="common">Chinese bayberry</name>
    <dbReference type="NCBI Taxonomy" id="262757"/>
    <lineage>
        <taxon>Eukaryota</taxon>
        <taxon>Viridiplantae</taxon>
        <taxon>Streptophyta</taxon>
        <taxon>Embryophyta</taxon>
        <taxon>Tracheophyta</taxon>
        <taxon>Spermatophyta</taxon>
        <taxon>Magnoliopsida</taxon>
        <taxon>eudicotyledons</taxon>
        <taxon>Gunneridae</taxon>
        <taxon>Pentapetalae</taxon>
        <taxon>rosids</taxon>
        <taxon>fabids</taxon>
        <taxon>Fagales</taxon>
        <taxon>Myricaceae</taxon>
        <taxon>Morella</taxon>
    </lineage>
</organism>
<evidence type="ECO:0000256" key="15">
    <source>
        <dbReference type="ARBA" id="ARBA00026232"/>
    </source>
</evidence>
<protein>
    <recommendedName>
        <fullName evidence="15">GDP-fucose protein O-fucosyltransferase 2</fullName>
    </recommendedName>
    <alternativeName>
        <fullName evidence="16">O-fucosyltransferase family protein</fullName>
    </alternativeName>
</protein>
<dbReference type="PANTHER" id="PTHR13398:SF0">
    <property type="entry name" value="GDP-FUCOSE PROTEIN O-FUCOSYLTRANSFERASE 2"/>
    <property type="match status" value="1"/>
</dbReference>
<evidence type="ECO:0000256" key="13">
    <source>
        <dbReference type="ARBA" id="ARBA00023277"/>
    </source>
</evidence>
<evidence type="ECO:0000256" key="6">
    <source>
        <dbReference type="ARBA" id="ARBA00022679"/>
    </source>
</evidence>
<reference evidence="19 20" key="1">
    <citation type="journal article" date="2019" name="Plant Biotechnol. J.">
        <title>The red bayberry genome and genetic basis of sex determination.</title>
        <authorList>
            <person name="Jia H.M."/>
            <person name="Jia H.J."/>
            <person name="Cai Q.L."/>
            <person name="Wang Y."/>
            <person name="Zhao H.B."/>
            <person name="Yang W.F."/>
            <person name="Wang G.Y."/>
            <person name="Li Y.H."/>
            <person name="Zhan D.L."/>
            <person name="Shen Y.T."/>
            <person name="Niu Q.F."/>
            <person name="Chang L."/>
            <person name="Qiu J."/>
            <person name="Zhao L."/>
            <person name="Xie H.B."/>
            <person name="Fu W.Y."/>
            <person name="Jin J."/>
            <person name="Li X.W."/>
            <person name="Jiao Y."/>
            <person name="Zhou C.C."/>
            <person name="Tu T."/>
            <person name="Chai C.Y."/>
            <person name="Gao J.L."/>
            <person name="Fan L.J."/>
            <person name="van de Weg E."/>
            <person name="Wang J.Y."/>
            <person name="Gao Z.S."/>
        </authorList>
    </citation>
    <scope>NUCLEOTIDE SEQUENCE [LARGE SCALE GENOMIC DNA]</scope>
    <source>
        <tissue evidence="19">Leaves</tissue>
    </source>
</reference>
<dbReference type="GO" id="GO:0005783">
    <property type="term" value="C:endoplasmic reticulum"/>
    <property type="evidence" value="ECO:0007669"/>
    <property type="project" value="UniProtKB-SubCell"/>
</dbReference>
<evidence type="ECO:0000256" key="14">
    <source>
        <dbReference type="ARBA" id="ARBA00025803"/>
    </source>
</evidence>
<keyword evidence="9 18" id="KW-1133">Transmembrane helix</keyword>
<evidence type="ECO:0000256" key="1">
    <source>
        <dbReference type="ARBA" id="ARBA00004167"/>
    </source>
</evidence>
<dbReference type="CDD" id="cd11296">
    <property type="entry name" value="O-FucT_like"/>
    <property type="match status" value="1"/>
</dbReference>
<keyword evidence="12" id="KW-0294">Fucose metabolism</keyword>
<evidence type="ECO:0000256" key="2">
    <source>
        <dbReference type="ARBA" id="ARBA00004240"/>
    </source>
</evidence>
<comment type="pathway">
    <text evidence="3">Protein modification; protein glycosylation.</text>
</comment>
<dbReference type="EMBL" id="RXIC02000021">
    <property type="protein sequence ID" value="KAB1218269.1"/>
    <property type="molecule type" value="Genomic_DNA"/>
</dbReference>
<evidence type="ECO:0000256" key="10">
    <source>
        <dbReference type="ARBA" id="ARBA00023136"/>
    </source>
</evidence>
<dbReference type="AlphaFoldDB" id="A0A6A1VZ78"/>
<dbReference type="GO" id="GO:0046922">
    <property type="term" value="F:peptide-O-fucosyltransferase activity"/>
    <property type="evidence" value="ECO:0007669"/>
    <property type="project" value="InterPro"/>
</dbReference>
<dbReference type="OrthoDB" id="422368at2759"/>
<keyword evidence="7 18" id="KW-0812">Transmembrane</keyword>
<evidence type="ECO:0000256" key="18">
    <source>
        <dbReference type="SAM" id="Phobius"/>
    </source>
</evidence>
<sequence>MERDSSSDEEDDRQNLIPQNDEVKHLPSPTRSAFQIDDFHSSIRRRFHSHFNKRYLLAIILPLLILILYFSTDIRKLFPSNLKFDRMRESELRALYLLRQQQLGLLSLWNNSQLGTENRSFVPSTALVDDLKSAVLRQISLNKEIQQVLLSSHRYGNLSEFQSDFRDPSFGGSYGFDRCRKVDQKMNERRTIEWKPKSNKYLFAICLSGQMSNHLICLEKHMFFAALLNRVLVVPSSKVDYQYSRVLDIDHINNCLGRKVVVSFEEFSEAKKNHMHVDRTICYFSLPQPCYLDEEHIKKLKSLGISMRKPEPVWVEDIRKPNKRTAQDVQSKFASDDDVIAIGDVFYADVEQYWVMQPGGPLAHKCKTLIEPSRLIMLTAQRFIQTFLGKNFIALHFRRHGFLKFCNAKKPSCFYPIPQAADCITQVVEKANAPVIYLSTDAAESETSLLQSLIVLNGKAIPLVKRPPRESAEKWDALLYRHGLEGDSQVEAMLDKTICAMSSVFIGAPGSTFTEDILRLRKDWVSASICDEYLCQGEEPNFIADNE</sequence>
<name>A0A6A1VZ78_9ROSI</name>
<dbReference type="GO" id="GO:0016020">
    <property type="term" value="C:membrane"/>
    <property type="evidence" value="ECO:0007669"/>
    <property type="project" value="UniProtKB-SubCell"/>
</dbReference>
<accession>A0A6A1VZ78</accession>
<dbReference type="FunFam" id="3.40.50.11350:FF:000005">
    <property type="entry name" value="O-fucosyltransferase family protein"/>
    <property type="match status" value="1"/>
</dbReference>
<keyword evidence="20" id="KW-1185">Reference proteome</keyword>
<evidence type="ECO:0000256" key="16">
    <source>
        <dbReference type="ARBA" id="ARBA00030350"/>
    </source>
</evidence>
<dbReference type="Pfam" id="PF10250">
    <property type="entry name" value="O-FucT"/>
    <property type="match status" value="1"/>
</dbReference>
<evidence type="ECO:0000256" key="12">
    <source>
        <dbReference type="ARBA" id="ARBA00023253"/>
    </source>
</evidence>
<evidence type="ECO:0000256" key="4">
    <source>
        <dbReference type="ARBA" id="ARBA00007737"/>
    </source>
</evidence>
<evidence type="ECO:0000256" key="5">
    <source>
        <dbReference type="ARBA" id="ARBA00022676"/>
    </source>
</evidence>
<evidence type="ECO:0000256" key="7">
    <source>
        <dbReference type="ARBA" id="ARBA00022692"/>
    </source>
</evidence>
<dbReference type="GO" id="GO:0006004">
    <property type="term" value="P:fucose metabolic process"/>
    <property type="evidence" value="ECO:0007669"/>
    <property type="project" value="UniProtKB-KW"/>
</dbReference>
<keyword evidence="8" id="KW-0256">Endoplasmic reticulum</keyword>
<dbReference type="Gene3D" id="3.40.50.11350">
    <property type="match status" value="1"/>
</dbReference>
<evidence type="ECO:0000313" key="20">
    <source>
        <dbReference type="Proteomes" id="UP000516437"/>
    </source>
</evidence>
<evidence type="ECO:0000256" key="11">
    <source>
        <dbReference type="ARBA" id="ARBA00023180"/>
    </source>
</evidence>
<evidence type="ECO:0000256" key="17">
    <source>
        <dbReference type="SAM" id="MobiDB-lite"/>
    </source>
</evidence>
<keyword evidence="5" id="KW-0328">Glycosyltransferase</keyword>
<evidence type="ECO:0000313" key="19">
    <source>
        <dbReference type="EMBL" id="KAB1218269.1"/>
    </source>
</evidence>
<gene>
    <name evidence="19" type="ORF">CJ030_MR3G026149</name>
</gene>
<keyword evidence="11" id="KW-0325">Glycoprotein</keyword>
<dbReference type="InterPro" id="IPR019378">
    <property type="entry name" value="GDP-Fuc_O-FucTrfase"/>
</dbReference>
<dbReference type="PANTHER" id="PTHR13398">
    <property type="entry name" value="GDP-FUCOSE PROTEIN O-FUCOSYLTRANSFERASE 2"/>
    <property type="match status" value="1"/>
</dbReference>
<comment type="subcellular location">
    <subcellularLocation>
        <location evidence="2">Endoplasmic reticulum</location>
    </subcellularLocation>
    <subcellularLocation>
        <location evidence="1">Membrane</location>
        <topology evidence="1">Single-pass membrane protein</topology>
    </subcellularLocation>
</comment>
<evidence type="ECO:0000256" key="3">
    <source>
        <dbReference type="ARBA" id="ARBA00004922"/>
    </source>
</evidence>
<dbReference type="Proteomes" id="UP000516437">
    <property type="component" value="Chromosome 3"/>
</dbReference>
<comment type="similarity">
    <text evidence="14">Belongs to the glycosyltransferase 68 family.</text>
</comment>
<keyword evidence="13" id="KW-0119">Carbohydrate metabolism</keyword>
<proteinExistence type="inferred from homology"/>
<keyword evidence="6" id="KW-0808">Transferase</keyword>
<evidence type="ECO:0000256" key="9">
    <source>
        <dbReference type="ARBA" id="ARBA00022989"/>
    </source>
</evidence>
<feature type="region of interest" description="Disordered" evidence="17">
    <location>
        <begin position="1"/>
        <end position="27"/>
    </location>
</feature>
<keyword evidence="10 18" id="KW-0472">Membrane</keyword>
<feature type="transmembrane region" description="Helical" evidence="18">
    <location>
        <begin position="55"/>
        <end position="72"/>
    </location>
</feature>
<comment type="similarity">
    <text evidence="4">Belongs to the glycosyltransferase GT106 family.</text>
</comment>
<evidence type="ECO:0000256" key="8">
    <source>
        <dbReference type="ARBA" id="ARBA00022824"/>
    </source>
</evidence>
<comment type="caution">
    <text evidence="19">The sequence shown here is derived from an EMBL/GenBank/DDBJ whole genome shotgun (WGS) entry which is preliminary data.</text>
</comment>
<dbReference type="InterPro" id="IPR045130">
    <property type="entry name" value="OFUT2-like"/>
</dbReference>